<evidence type="ECO:0000313" key="3">
    <source>
        <dbReference type="Proteomes" id="UP000287166"/>
    </source>
</evidence>
<comment type="caution">
    <text evidence="2">The sequence shown here is derived from an EMBL/GenBank/DDBJ whole genome shotgun (WGS) entry which is preliminary data.</text>
</comment>
<dbReference type="EMBL" id="BFAD01000006">
    <property type="protein sequence ID" value="GBE84253.1"/>
    <property type="molecule type" value="Genomic_DNA"/>
</dbReference>
<evidence type="ECO:0000256" key="1">
    <source>
        <dbReference type="SAM" id="Coils"/>
    </source>
</evidence>
<keyword evidence="1" id="KW-0175">Coiled coil</keyword>
<dbReference type="GeneID" id="38781170"/>
<evidence type="ECO:0000313" key="2">
    <source>
        <dbReference type="EMBL" id="GBE84253.1"/>
    </source>
</evidence>
<reference evidence="2 3" key="1">
    <citation type="journal article" date="2018" name="Sci. Rep.">
        <title>Genome sequence of the cauliflower mushroom Sparassis crispa (Hanabiratake) and its association with beneficial usage.</title>
        <authorList>
            <person name="Kiyama R."/>
            <person name="Furutani Y."/>
            <person name="Kawaguchi K."/>
            <person name="Nakanishi T."/>
        </authorList>
    </citation>
    <scope>NUCLEOTIDE SEQUENCE [LARGE SCALE GENOMIC DNA]</scope>
</reference>
<dbReference type="STRING" id="139825.A0A401GPW0"/>
<gene>
    <name evidence="2" type="ORF">SCP_0602310</name>
</gene>
<protein>
    <submittedName>
        <fullName evidence="2">Uncharacterized protein</fullName>
    </submittedName>
</protein>
<dbReference type="InParanoid" id="A0A401GPW0"/>
<dbReference type="RefSeq" id="XP_027615166.1">
    <property type="nucleotide sequence ID" value="XM_027759365.1"/>
</dbReference>
<organism evidence="2 3">
    <name type="scientific">Sparassis crispa</name>
    <dbReference type="NCBI Taxonomy" id="139825"/>
    <lineage>
        <taxon>Eukaryota</taxon>
        <taxon>Fungi</taxon>
        <taxon>Dikarya</taxon>
        <taxon>Basidiomycota</taxon>
        <taxon>Agaricomycotina</taxon>
        <taxon>Agaricomycetes</taxon>
        <taxon>Polyporales</taxon>
        <taxon>Sparassidaceae</taxon>
        <taxon>Sparassis</taxon>
    </lineage>
</organism>
<keyword evidence="3" id="KW-1185">Reference proteome</keyword>
<dbReference type="OrthoDB" id="2672960at2759"/>
<dbReference type="AlphaFoldDB" id="A0A401GPW0"/>
<sequence length="257" mass="29585">MDPEPPAPPAIQPRLLSDPGLEVCPDFSSPLYNLMVEAFSHSQNIAQIEAIHQLVDAWKLENDARKEAWALQLQADRDIEAAAEVQHLAAQEAQQLAELELAEAERKEAEKKKPKIGNFTENETPPDFISARPSAYALEKVRKFEYVELWYFSKEGWDDAYEAQHSTADDAFSITRVENVMALKPIMSSRASRNIVKDQDLTWRQMSMAKAQYLFEIRKADWPPKHYTTILNFFFALENHEYRRCDNGEISLLHYQA</sequence>
<dbReference type="Proteomes" id="UP000287166">
    <property type="component" value="Unassembled WGS sequence"/>
</dbReference>
<name>A0A401GPW0_9APHY</name>
<proteinExistence type="predicted"/>
<feature type="coiled-coil region" evidence="1">
    <location>
        <begin position="82"/>
        <end position="112"/>
    </location>
</feature>
<accession>A0A401GPW0</accession>